<dbReference type="PANTHER" id="PTHR10983">
    <property type="entry name" value="1-ACYLGLYCEROL-3-PHOSPHATE ACYLTRANSFERASE-RELATED"/>
    <property type="match status" value="1"/>
</dbReference>
<evidence type="ECO:0000256" key="4">
    <source>
        <dbReference type="SAM" id="Phobius"/>
    </source>
</evidence>
<accession>A0ABY7FIL5</accession>
<feature type="domain" description="Acyltransferase C-terminal" evidence="5">
    <location>
        <begin position="224"/>
        <end position="276"/>
    </location>
</feature>
<keyword evidence="4" id="KW-1133">Transmembrane helix</keyword>
<comment type="similarity">
    <text evidence="1">Belongs to the 1-acyl-sn-glycerol-3-phosphate acyltransferase family.</text>
</comment>
<reference evidence="6" key="1">
    <citation type="submission" date="2022-11" db="EMBL/GenBank/DDBJ databases">
        <title>Centuries of genome instability and evolution in soft-shell clam transmissible cancer (bioRxiv).</title>
        <authorList>
            <person name="Hart S.F.M."/>
            <person name="Yonemitsu M.A."/>
            <person name="Giersch R.M."/>
            <person name="Beal B.F."/>
            <person name="Arriagada G."/>
            <person name="Davis B.W."/>
            <person name="Ostrander E.A."/>
            <person name="Goff S.P."/>
            <person name="Metzger M.J."/>
        </authorList>
    </citation>
    <scope>NUCLEOTIDE SEQUENCE</scope>
    <source>
        <strain evidence="6">MELC-2E11</strain>
        <tissue evidence="6">Siphon/mantle</tissue>
    </source>
</reference>
<dbReference type="Pfam" id="PF16076">
    <property type="entry name" value="Acyltransf_C"/>
    <property type="match status" value="1"/>
</dbReference>
<evidence type="ECO:0000259" key="5">
    <source>
        <dbReference type="Pfam" id="PF16076"/>
    </source>
</evidence>
<gene>
    <name evidence="6" type="ORF">MAR_000929</name>
</gene>
<keyword evidence="4" id="KW-0812">Transmembrane</keyword>
<evidence type="ECO:0000256" key="3">
    <source>
        <dbReference type="ARBA" id="ARBA00023315"/>
    </source>
</evidence>
<keyword evidence="4" id="KW-0472">Membrane</keyword>
<evidence type="ECO:0000313" key="7">
    <source>
        <dbReference type="Proteomes" id="UP001164746"/>
    </source>
</evidence>
<dbReference type="Proteomes" id="UP001164746">
    <property type="component" value="Chromosome 11"/>
</dbReference>
<sequence length="331" mass="38377">MVSLRQLMYYVLRVLHLIVNNLMAIPAYTVWLFFLTPLRHLCPAIYWQIERVLFKALISFVVMWTNSGGYKIIESGDDLSSLYDNRVLLLVNHQSTADIPCVMSALLPKSHGKEYRESQLDLLNNHLLQRYLTSDKRWIVLFPEGGFLYKRRISSQKFAEKNNLPILNHVALPRVGAMNTIMDTLGSIKDGKKEGGLQWVVDMTLAYPGGEALDMHGICIGWWKPCNMHVNYRAYPVSDIPNTIDDQLSWLYDRYTEKEQLLEHFYKHGEFPENEPGKPRMLPRVISHEVPFDKVWFMIAYAFYAVSAYIFWIFVYSPLLSVISGLVSFVI</sequence>
<dbReference type="EMBL" id="CP111022">
    <property type="protein sequence ID" value="WAR19091.1"/>
    <property type="molecule type" value="Genomic_DNA"/>
</dbReference>
<evidence type="ECO:0000256" key="1">
    <source>
        <dbReference type="ARBA" id="ARBA00008655"/>
    </source>
</evidence>
<evidence type="ECO:0000256" key="2">
    <source>
        <dbReference type="ARBA" id="ARBA00022679"/>
    </source>
</evidence>
<organism evidence="6 7">
    <name type="scientific">Mya arenaria</name>
    <name type="common">Soft-shell clam</name>
    <dbReference type="NCBI Taxonomy" id="6604"/>
    <lineage>
        <taxon>Eukaryota</taxon>
        <taxon>Metazoa</taxon>
        <taxon>Spiralia</taxon>
        <taxon>Lophotrochozoa</taxon>
        <taxon>Mollusca</taxon>
        <taxon>Bivalvia</taxon>
        <taxon>Autobranchia</taxon>
        <taxon>Heteroconchia</taxon>
        <taxon>Euheterodonta</taxon>
        <taxon>Imparidentia</taxon>
        <taxon>Neoheterodontei</taxon>
        <taxon>Myida</taxon>
        <taxon>Myoidea</taxon>
        <taxon>Myidae</taxon>
        <taxon>Mya</taxon>
    </lineage>
</organism>
<dbReference type="SUPFAM" id="SSF69593">
    <property type="entry name" value="Glycerol-3-phosphate (1)-acyltransferase"/>
    <property type="match status" value="1"/>
</dbReference>
<feature type="transmembrane region" description="Helical" evidence="4">
    <location>
        <begin position="7"/>
        <end position="33"/>
    </location>
</feature>
<proteinExistence type="inferred from homology"/>
<evidence type="ECO:0000313" key="6">
    <source>
        <dbReference type="EMBL" id="WAR19091.1"/>
    </source>
</evidence>
<dbReference type="PANTHER" id="PTHR10983:SF2">
    <property type="entry name" value="ACYL-COA:LYSOPHOSPHATIDYLGLYCEROL ACYLTRANSFERASE 1"/>
    <property type="match status" value="1"/>
</dbReference>
<dbReference type="CDD" id="cd07990">
    <property type="entry name" value="LPLAT_LCLAT1-like"/>
    <property type="match status" value="1"/>
</dbReference>
<keyword evidence="3" id="KW-0012">Acyltransferase</keyword>
<keyword evidence="7" id="KW-1185">Reference proteome</keyword>
<name>A0ABY7FIL5_MYAAR</name>
<protein>
    <submittedName>
        <fullName evidence="6">LGAT1-like protein</fullName>
    </submittedName>
</protein>
<dbReference type="InterPro" id="IPR032098">
    <property type="entry name" value="Acyltransf_C"/>
</dbReference>
<keyword evidence="2" id="KW-0808">Transferase</keyword>